<dbReference type="Pfam" id="PF17517">
    <property type="entry name" value="IgGFc_binding"/>
    <property type="match status" value="1"/>
</dbReference>
<dbReference type="PROSITE" id="PS51257">
    <property type="entry name" value="PROKAR_LIPOPROTEIN"/>
    <property type="match status" value="1"/>
</dbReference>
<organism evidence="4 5">
    <name type="scientific">Labilithrix luteola</name>
    <dbReference type="NCBI Taxonomy" id="1391654"/>
    <lineage>
        <taxon>Bacteria</taxon>
        <taxon>Pseudomonadati</taxon>
        <taxon>Myxococcota</taxon>
        <taxon>Polyangia</taxon>
        <taxon>Polyangiales</taxon>
        <taxon>Labilitrichaceae</taxon>
        <taxon>Labilithrix</taxon>
    </lineage>
</organism>
<evidence type="ECO:0000313" key="4">
    <source>
        <dbReference type="EMBL" id="AKU98750.1"/>
    </source>
</evidence>
<feature type="region of interest" description="Disordered" evidence="1">
    <location>
        <begin position="269"/>
        <end position="290"/>
    </location>
</feature>
<evidence type="ECO:0000313" key="5">
    <source>
        <dbReference type="Proteomes" id="UP000064967"/>
    </source>
</evidence>
<evidence type="ECO:0000256" key="1">
    <source>
        <dbReference type="SAM" id="MobiDB-lite"/>
    </source>
</evidence>
<dbReference type="EMBL" id="CP012333">
    <property type="protein sequence ID" value="AKU98750.1"/>
    <property type="molecule type" value="Genomic_DNA"/>
</dbReference>
<gene>
    <name evidence="4" type="ORF">AKJ09_05414</name>
</gene>
<feature type="signal peptide" evidence="2">
    <location>
        <begin position="1"/>
        <end position="25"/>
    </location>
</feature>
<dbReference type="InterPro" id="IPR035234">
    <property type="entry name" value="IgGFc-bd_N"/>
</dbReference>
<keyword evidence="5" id="KW-1185">Reference proteome</keyword>
<sequence length="578" mass="61890">MISDRMGVRILVGHAVFALALAACAGGDRATFGDPPPADDAGLENGPPLIDPTPVSGCQRAIDDRSSIGCDYALFYPRAYNARGYPFDVGGGCFAAFVANDSERPATLEVTYGDQSLDVTKFAYIPSGNGKGITYAPLTNAELPPRQVAILFLASTTDSPQKCPAGTRPAMSADVSIVGTGLGKAFRLKTSEPVVMYDIFPYGGGVAGLASATLLLPTSSWATNYLAVTPQPGVLSAQAKTGTASTMGDNSLDPWVVIVASEDDTHVTVTPTADLSGGGGIEPTPRGTERTYSLQKGDVLQFRQMSELIGTPINSDKPIGVWGGSTCMNIPEGVPACDSAHQQIPPVRALGNEYVAVRPRNRYAAMDETPPWRILAAVDGTQLTYVPARPEGAPETLDKGQFVEFRSGEPFTVKSQGKTHPFYMAGYMESCETYTNDVKDCRGDPEYVNVIAPEQYRTSYVFFTDPTYPETHLVVVRAKGENGFSDVNLDCRGPLTGWTPVGDYEYTRVDLVRFNFEGQSGCDNGRHEMTSDSPFGVTVWGWGSGETGDLTRGFYSIYVSYGYPAGASMKLINDIVVR</sequence>
<dbReference type="OrthoDB" id="5486557at2"/>
<accession>A0A0K1PZ00</accession>
<dbReference type="Proteomes" id="UP000064967">
    <property type="component" value="Chromosome"/>
</dbReference>
<dbReference type="RefSeq" id="WP_146649766.1">
    <property type="nucleotide sequence ID" value="NZ_CP012333.1"/>
</dbReference>
<feature type="chain" id="PRO_5005466510" description="IgGFc-binding protein N-terminal domain-containing protein" evidence="2">
    <location>
        <begin position="26"/>
        <end position="578"/>
    </location>
</feature>
<dbReference type="PANTHER" id="PTHR46534:SF2">
    <property type="entry name" value="VWFD DOMAIN-CONTAINING PROTEIN"/>
    <property type="match status" value="1"/>
</dbReference>
<evidence type="ECO:0000256" key="2">
    <source>
        <dbReference type="SAM" id="SignalP"/>
    </source>
</evidence>
<dbReference type="STRING" id="1391654.AKJ09_05414"/>
<keyword evidence="2" id="KW-0732">Signal</keyword>
<protein>
    <recommendedName>
        <fullName evidence="3">IgGFc-binding protein N-terminal domain-containing protein</fullName>
    </recommendedName>
</protein>
<evidence type="ECO:0000259" key="3">
    <source>
        <dbReference type="Pfam" id="PF17517"/>
    </source>
</evidence>
<feature type="domain" description="IgGFc-binding protein N-terminal" evidence="3">
    <location>
        <begin position="211"/>
        <end position="541"/>
    </location>
</feature>
<dbReference type="KEGG" id="llu:AKJ09_05414"/>
<dbReference type="AlphaFoldDB" id="A0A0K1PZ00"/>
<proteinExistence type="predicted"/>
<reference evidence="4 5" key="1">
    <citation type="submission" date="2015-08" db="EMBL/GenBank/DDBJ databases">
        <authorList>
            <person name="Babu N.S."/>
            <person name="Beckwith C.J."/>
            <person name="Beseler K.G."/>
            <person name="Brison A."/>
            <person name="Carone J.V."/>
            <person name="Caskin T.P."/>
            <person name="Diamond M."/>
            <person name="Durham M.E."/>
            <person name="Foxe J.M."/>
            <person name="Go M."/>
            <person name="Henderson B.A."/>
            <person name="Jones I.B."/>
            <person name="McGettigan J.A."/>
            <person name="Micheletti S.J."/>
            <person name="Nasrallah M.E."/>
            <person name="Ortiz D."/>
            <person name="Piller C.R."/>
            <person name="Privatt S.R."/>
            <person name="Schneider S.L."/>
            <person name="Sharp S."/>
            <person name="Smith T.C."/>
            <person name="Stanton J.D."/>
            <person name="Ullery H.E."/>
            <person name="Wilson R.J."/>
            <person name="Serrano M.G."/>
            <person name="Buck G."/>
            <person name="Lee V."/>
            <person name="Wang Y."/>
            <person name="Carvalho R."/>
            <person name="Voegtly L."/>
            <person name="Shi R."/>
            <person name="Duckworth R."/>
            <person name="Johnson A."/>
            <person name="Loviza R."/>
            <person name="Walstead R."/>
            <person name="Shah Z."/>
            <person name="Kiflezghi M."/>
            <person name="Wade K."/>
            <person name="Ball S.L."/>
            <person name="Bradley K.W."/>
            <person name="Asai D.J."/>
            <person name="Bowman C.A."/>
            <person name="Russell D.A."/>
            <person name="Pope W.H."/>
            <person name="Jacobs-Sera D."/>
            <person name="Hendrix R.W."/>
            <person name="Hatfull G.F."/>
        </authorList>
    </citation>
    <scope>NUCLEOTIDE SEQUENCE [LARGE SCALE GENOMIC DNA]</scope>
    <source>
        <strain evidence="4 5">DSM 27648</strain>
    </source>
</reference>
<name>A0A0K1PZ00_9BACT</name>
<dbReference type="PANTHER" id="PTHR46534">
    <property type="entry name" value="IGGFC_BINDING DOMAIN-CONTAINING PROTEIN"/>
    <property type="match status" value="1"/>
</dbReference>